<protein>
    <submittedName>
        <fullName evidence="2">Uncharacterized protein</fullName>
    </submittedName>
</protein>
<dbReference type="AlphaFoldDB" id="C3XRW4"/>
<dbReference type="InParanoid" id="C3XRW4"/>
<dbReference type="eggNOG" id="KOG1818">
    <property type="taxonomic scope" value="Eukaryota"/>
</dbReference>
<gene>
    <name evidence="2" type="ORF">BRAFLDRAFT_123902</name>
</gene>
<feature type="region of interest" description="Disordered" evidence="1">
    <location>
        <begin position="155"/>
        <end position="186"/>
    </location>
</feature>
<feature type="compositionally biased region" description="Low complexity" evidence="1">
    <location>
        <begin position="246"/>
        <end position="258"/>
    </location>
</feature>
<dbReference type="EMBL" id="GG666456">
    <property type="protein sequence ID" value="EEN69432.1"/>
    <property type="molecule type" value="Genomic_DNA"/>
</dbReference>
<feature type="compositionally biased region" description="Basic and acidic residues" evidence="1">
    <location>
        <begin position="157"/>
        <end position="166"/>
    </location>
</feature>
<dbReference type="STRING" id="7739.C3XRW4"/>
<feature type="compositionally biased region" description="Polar residues" evidence="1">
    <location>
        <begin position="305"/>
        <end position="320"/>
    </location>
</feature>
<dbReference type="SUPFAM" id="SSF57845">
    <property type="entry name" value="B-box zinc-binding domain"/>
    <property type="match status" value="1"/>
</dbReference>
<reference evidence="2" key="1">
    <citation type="journal article" date="2008" name="Nature">
        <title>The amphioxus genome and the evolution of the chordate karyotype.</title>
        <authorList>
            <consortium name="US DOE Joint Genome Institute (JGI-PGF)"/>
            <person name="Putnam N.H."/>
            <person name="Butts T."/>
            <person name="Ferrier D.E.K."/>
            <person name="Furlong R.F."/>
            <person name="Hellsten U."/>
            <person name="Kawashima T."/>
            <person name="Robinson-Rechavi M."/>
            <person name="Shoguchi E."/>
            <person name="Terry A."/>
            <person name="Yu J.-K."/>
            <person name="Benito-Gutierrez E.L."/>
            <person name="Dubchak I."/>
            <person name="Garcia-Fernandez J."/>
            <person name="Gibson-Brown J.J."/>
            <person name="Grigoriev I.V."/>
            <person name="Horton A.C."/>
            <person name="de Jong P.J."/>
            <person name="Jurka J."/>
            <person name="Kapitonov V.V."/>
            <person name="Kohara Y."/>
            <person name="Kuroki Y."/>
            <person name="Lindquist E."/>
            <person name="Lucas S."/>
            <person name="Osoegawa K."/>
            <person name="Pennacchio L.A."/>
            <person name="Salamov A.A."/>
            <person name="Satou Y."/>
            <person name="Sauka-Spengler T."/>
            <person name="Schmutz J."/>
            <person name="Shin-I T."/>
            <person name="Toyoda A."/>
            <person name="Bronner-Fraser M."/>
            <person name="Fujiyama A."/>
            <person name="Holland L.Z."/>
            <person name="Holland P.W.H."/>
            <person name="Satoh N."/>
            <person name="Rokhsar D.S."/>
        </authorList>
    </citation>
    <scope>NUCLEOTIDE SEQUENCE [LARGE SCALE GENOMIC DNA]</scope>
    <source>
        <strain evidence="2">S238N-H82</strain>
        <tissue evidence="2">Testes</tissue>
    </source>
</reference>
<dbReference type="PANTHER" id="PTHR46603">
    <property type="entry name" value="ABSCISSION/NOCUT CHECKPOINT REGULATOR"/>
    <property type="match status" value="1"/>
</dbReference>
<evidence type="ECO:0000256" key="1">
    <source>
        <dbReference type="SAM" id="MobiDB-lite"/>
    </source>
</evidence>
<feature type="region of interest" description="Disordered" evidence="1">
    <location>
        <begin position="241"/>
        <end position="264"/>
    </location>
</feature>
<proteinExistence type="predicted"/>
<sequence length="496" mass="55727">MVFNRKMLTLHLLEDTDVSLMLLRPVVEWSVPVHVADYFLLRMAFIRERAFKGMNGRSYRLPQYDGLVYVHVPRDPYFVLLLCPCYNRLSRLPERLLKSSSLCSGGLLCFNDLQLRRWWSLIGHKFFSVSQPVNSQKKKVVSGRYSPPANFKKRLEKHAAASDRHHTAAATPPLPGGSVQGGFPAGSKDREIAERLQRLKEDRKPAHIPTEQEMAARLAALKGTDKPPPSQQEITDRLAALQGKDPAASQPSSSLLQPTQKKTDVERVDSLLNQIGEEVTLDNRTDGLAQEDEENDLGKEGPSRGMSTSSGLPTNISAQSEDGEDTAHRQEEEVRNLITQAQAELGAEQAGRYRTQELTHRLDKLKGLDNLTGDGAYSKWDSDEDEADTTRRILQQAFEEDKLDNKVKASGYADLLGQKNSRGTKAQGVPKTTRQKLDSDSDEELPWCCICNQDATLRCHGCDEDLYCRRCYREGHDRMDIEDHTTSPYKPPAKGR</sequence>
<evidence type="ECO:0000313" key="2">
    <source>
        <dbReference type="EMBL" id="EEN69432.1"/>
    </source>
</evidence>
<dbReference type="CDD" id="cd19817">
    <property type="entry name" value="Bbox1_ANCHR-like"/>
    <property type="match status" value="1"/>
</dbReference>
<dbReference type="Pfam" id="PF22586">
    <property type="entry name" value="ANCHR-like_BBOX"/>
    <property type="match status" value="1"/>
</dbReference>
<dbReference type="PANTHER" id="PTHR46603:SF1">
    <property type="entry name" value="ABSCISSION_NOCUT CHECKPOINT REGULATOR"/>
    <property type="match status" value="1"/>
</dbReference>
<organism>
    <name type="scientific">Branchiostoma floridae</name>
    <name type="common">Florida lancelet</name>
    <name type="synonym">Amphioxus</name>
    <dbReference type="NCBI Taxonomy" id="7739"/>
    <lineage>
        <taxon>Eukaryota</taxon>
        <taxon>Metazoa</taxon>
        <taxon>Chordata</taxon>
        <taxon>Cephalochordata</taxon>
        <taxon>Leptocardii</taxon>
        <taxon>Amphioxiformes</taxon>
        <taxon>Branchiostomatidae</taxon>
        <taxon>Branchiostoma</taxon>
    </lineage>
</organism>
<dbReference type="InterPro" id="IPR044553">
    <property type="entry name" value="Bbox1_ANCHR"/>
</dbReference>
<feature type="region of interest" description="Disordered" evidence="1">
    <location>
        <begin position="276"/>
        <end position="331"/>
    </location>
</feature>
<accession>C3XRW4</accession>
<name>C3XRW4_BRAFL</name>